<feature type="transmembrane region" description="Helical" evidence="5">
    <location>
        <begin position="67"/>
        <end position="98"/>
    </location>
</feature>
<feature type="transmembrane region" description="Helical" evidence="5">
    <location>
        <begin position="7"/>
        <end position="25"/>
    </location>
</feature>
<proteinExistence type="predicted"/>
<dbReference type="Proteomes" id="UP000176740">
    <property type="component" value="Unassembled WGS sequence"/>
</dbReference>
<dbReference type="STRING" id="1797725.A3A49_02115"/>
<keyword evidence="2 5" id="KW-0812">Transmembrane</keyword>
<evidence type="ECO:0000256" key="1">
    <source>
        <dbReference type="ARBA" id="ARBA00004141"/>
    </source>
</evidence>
<dbReference type="InterPro" id="IPR032808">
    <property type="entry name" value="DoxX"/>
</dbReference>
<sequence>MNKAGKFPLFALRVGIAWLFLYAGLSKIFNPEWTAKGYLLAATGPFADLFHLLAGNQIIDILNMWGLTLIGVALALGILLRFASFWGIVLMVLYYLSIYPPKNALIVDDHIIFILVFLTLSGAGSGRFLGFDGYLEEFFAKKGLSQIRFLLG</sequence>
<evidence type="ECO:0000256" key="2">
    <source>
        <dbReference type="ARBA" id="ARBA00022692"/>
    </source>
</evidence>
<comment type="subcellular location">
    <subcellularLocation>
        <location evidence="1">Membrane</location>
        <topology evidence="1">Multi-pass membrane protein</topology>
    </subcellularLocation>
</comment>
<comment type="caution">
    <text evidence="6">The sequence shown here is derived from an EMBL/GenBank/DDBJ whole genome shotgun (WGS) entry which is preliminary data.</text>
</comment>
<evidence type="ECO:0000256" key="5">
    <source>
        <dbReference type="SAM" id="Phobius"/>
    </source>
</evidence>
<evidence type="ECO:0000256" key="3">
    <source>
        <dbReference type="ARBA" id="ARBA00022989"/>
    </source>
</evidence>
<evidence type="ECO:0008006" key="8">
    <source>
        <dbReference type="Google" id="ProtNLM"/>
    </source>
</evidence>
<protein>
    <recommendedName>
        <fullName evidence="8">DoxX family protein</fullName>
    </recommendedName>
</protein>
<dbReference type="AlphaFoldDB" id="A0A1F5H3E6"/>
<dbReference type="GO" id="GO:0016020">
    <property type="term" value="C:membrane"/>
    <property type="evidence" value="ECO:0007669"/>
    <property type="project" value="UniProtKB-SubCell"/>
</dbReference>
<reference evidence="6 7" key="1">
    <citation type="journal article" date="2016" name="Nat. Commun.">
        <title>Thousands of microbial genomes shed light on interconnected biogeochemical processes in an aquifer system.</title>
        <authorList>
            <person name="Anantharaman K."/>
            <person name="Brown C.T."/>
            <person name="Hug L.A."/>
            <person name="Sharon I."/>
            <person name="Castelle C.J."/>
            <person name="Probst A.J."/>
            <person name="Thomas B.C."/>
            <person name="Singh A."/>
            <person name="Wilkins M.J."/>
            <person name="Karaoz U."/>
            <person name="Brodie E.L."/>
            <person name="Williams K.H."/>
            <person name="Hubbard S.S."/>
            <person name="Banfield J.F."/>
        </authorList>
    </citation>
    <scope>NUCLEOTIDE SEQUENCE [LARGE SCALE GENOMIC DNA]</scope>
</reference>
<accession>A0A1F5H3E6</accession>
<evidence type="ECO:0000313" key="6">
    <source>
        <dbReference type="EMBL" id="OGD98618.1"/>
    </source>
</evidence>
<dbReference type="Pfam" id="PF07681">
    <property type="entry name" value="DoxX"/>
    <property type="match status" value="1"/>
</dbReference>
<name>A0A1F5H3E6_9BACT</name>
<dbReference type="EMBL" id="MFBO01000007">
    <property type="protein sequence ID" value="OGD98618.1"/>
    <property type="molecule type" value="Genomic_DNA"/>
</dbReference>
<gene>
    <name evidence="6" type="ORF">A3A49_02115</name>
</gene>
<evidence type="ECO:0000313" key="7">
    <source>
        <dbReference type="Proteomes" id="UP000176740"/>
    </source>
</evidence>
<keyword evidence="4 5" id="KW-0472">Membrane</keyword>
<feature type="transmembrane region" description="Helical" evidence="5">
    <location>
        <begin position="110"/>
        <end position="129"/>
    </location>
</feature>
<organism evidence="6 7">
    <name type="scientific">Candidatus Curtissbacteria bacterium RIFCSPLOWO2_01_FULL_38_11b</name>
    <dbReference type="NCBI Taxonomy" id="1797725"/>
    <lineage>
        <taxon>Bacteria</taxon>
        <taxon>Candidatus Curtissiibacteriota</taxon>
    </lineage>
</organism>
<keyword evidence="3 5" id="KW-1133">Transmembrane helix</keyword>
<evidence type="ECO:0000256" key="4">
    <source>
        <dbReference type="ARBA" id="ARBA00023136"/>
    </source>
</evidence>